<name>A0A226QR07_9BACL</name>
<keyword evidence="2" id="KW-1185">Reference proteome</keyword>
<sequence>MFGFLRRLRSNQAFNPIHNATSHVQKQYEALHQLQQHNQRMTRAMKNIPNVDDDISKMLQQNQDLLNRWP</sequence>
<proteinExistence type="predicted"/>
<protein>
    <submittedName>
        <fullName evidence="1">Uncharacterized protein</fullName>
    </submittedName>
</protein>
<dbReference type="AlphaFoldDB" id="A0A226QR07"/>
<dbReference type="Proteomes" id="UP000198394">
    <property type="component" value="Unassembled WGS sequence"/>
</dbReference>
<accession>A0A226QR07</accession>
<organism evidence="1 2">
    <name type="scientific">Parageobacillus galactosidasius</name>
    <dbReference type="NCBI Taxonomy" id="883812"/>
    <lineage>
        <taxon>Bacteria</taxon>
        <taxon>Bacillati</taxon>
        <taxon>Bacillota</taxon>
        <taxon>Bacilli</taxon>
        <taxon>Bacillales</taxon>
        <taxon>Anoxybacillaceae</taxon>
        <taxon>Parageobacillus</taxon>
    </lineage>
</organism>
<evidence type="ECO:0000313" key="1">
    <source>
        <dbReference type="EMBL" id="OXB94775.1"/>
    </source>
</evidence>
<dbReference type="RefSeq" id="WP_089097229.1">
    <property type="nucleotide sequence ID" value="NZ_NDYL01000001.1"/>
</dbReference>
<reference evidence="1 2" key="1">
    <citation type="submission" date="2017-04" db="EMBL/GenBank/DDBJ databases">
        <title>The genome sequence of Parageobacillus galactosidasius DSM 18751.</title>
        <authorList>
            <person name="Ramaloko W.T."/>
            <person name="Koen N."/>
            <person name="Polliack S."/>
            <person name="Aliyu H."/>
            <person name="Lebre P."/>
            <person name="Mohr T."/>
            <person name="Oswald F."/>
            <person name="Zwick M."/>
            <person name="Neumann A."/>
            <person name="Syldatk C."/>
            <person name="Cowan D."/>
            <person name="De Maayer P."/>
        </authorList>
    </citation>
    <scope>NUCLEOTIDE SEQUENCE [LARGE SCALE GENOMIC DNA]</scope>
    <source>
        <strain evidence="1 2">DSM 18751</strain>
    </source>
</reference>
<gene>
    <name evidence="1" type="ORF">B9L23_07890</name>
</gene>
<dbReference type="EMBL" id="NDYL01000001">
    <property type="protein sequence ID" value="OXB94775.1"/>
    <property type="molecule type" value="Genomic_DNA"/>
</dbReference>
<evidence type="ECO:0000313" key="2">
    <source>
        <dbReference type="Proteomes" id="UP000198394"/>
    </source>
</evidence>
<comment type="caution">
    <text evidence="1">The sequence shown here is derived from an EMBL/GenBank/DDBJ whole genome shotgun (WGS) entry which is preliminary data.</text>
</comment>